<dbReference type="CDD" id="cd08415">
    <property type="entry name" value="PBP2_LysR_opines_like"/>
    <property type="match status" value="1"/>
</dbReference>
<dbReference type="Pfam" id="PF03466">
    <property type="entry name" value="LysR_substrate"/>
    <property type="match status" value="1"/>
</dbReference>
<evidence type="ECO:0000313" key="6">
    <source>
        <dbReference type="EMBL" id="TFE36566.1"/>
    </source>
</evidence>
<gene>
    <name evidence="6" type="ORF">E2553_43355</name>
</gene>
<keyword evidence="3" id="KW-0238">DNA-binding</keyword>
<dbReference type="InterPro" id="IPR000847">
    <property type="entry name" value="LysR_HTH_N"/>
</dbReference>
<evidence type="ECO:0000259" key="5">
    <source>
        <dbReference type="PROSITE" id="PS50931"/>
    </source>
</evidence>
<dbReference type="PANTHER" id="PTHR30427">
    <property type="entry name" value="TRANSCRIPTIONAL ACTIVATOR PROTEIN LYSR"/>
    <property type="match status" value="1"/>
</dbReference>
<evidence type="ECO:0000313" key="7">
    <source>
        <dbReference type="Proteomes" id="UP000297385"/>
    </source>
</evidence>
<dbReference type="SUPFAM" id="SSF53850">
    <property type="entry name" value="Periplasmic binding protein-like II"/>
    <property type="match status" value="1"/>
</dbReference>
<dbReference type="PANTHER" id="PTHR30427:SF1">
    <property type="entry name" value="TRANSCRIPTIONAL ACTIVATOR PROTEIN LYSR"/>
    <property type="match status" value="1"/>
</dbReference>
<feature type="domain" description="HTH lysR-type" evidence="5">
    <location>
        <begin position="28"/>
        <end position="85"/>
    </location>
</feature>
<organism evidence="6 7">
    <name type="scientific">Paraburkholderia dipogonis</name>
    <dbReference type="NCBI Taxonomy" id="1211383"/>
    <lineage>
        <taxon>Bacteria</taxon>
        <taxon>Pseudomonadati</taxon>
        <taxon>Pseudomonadota</taxon>
        <taxon>Betaproteobacteria</taxon>
        <taxon>Burkholderiales</taxon>
        <taxon>Burkholderiaceae</taxon>
        <taxon>Paraburkholderia</taxon>
    </lineage>
</organism>
<dbReference type="AlphaFoldDB" id="A0A4Y8MGG4"/>
<dbReference type="PROSITE" id="PS50931">
    <property type="entry name" value="HTH_LYSR"/>
    <property type="match status" value="1"/>
</dbReference>
<dbReference type="SUPFAM" id="SSF46785">
    <property type="entry name" value="Winged helix' DNA-binding domain"/>
    <property type="match status" value="1"/>
</dbReference>
<evidence type="ECO:0000256" key="1">
    <source>
        <dbReference type="ARBA" id="ARBA00009437"/>
    </source>
</evidence>
<dbReference type="InterPro" id="IPR037424">
    <property type="entry name" value="NocR_PBP2"/>
</dbReference>
<accession>A0A4Y8MGG4</accession>
<name>A0A4Y8MGG4_9BURK</name>
<reference evidence="6 7" key="1">
    <citation type="submission" date="2019-03" db="EMBL/GenBank/DDBJ databases">
        <title>Complete Genome Sequence of Paraburkholderia dipogonis ICMP 19430T, a Nitrogen-fixing Symbiont of the South African Invasive Legume Dipogon lignosus in New Zealand.</title>
        <authorList>
            <person name="De Meyer S.E."/>
        </authorList>
    </citation>
    <scope>NUCLEOTIDE SEQUENCE [LARGE SCALE GENOMIC DNA]</scope>
    <source>
        <strain evidence="6 7">ICMP 19430</strain>
    </source>
</reference>
<sequence length="337" mass="37074">MASVRSFTAGERTMDNYDGIAPETSVSPNIRQIEAFRMVMITGTVTAAAERLCISQPAVSRLLSLLEYRTGLKLFTRSKQRLQPTAEAAQYFREVQRAYIGLEKLQRAAWNIKHSATGELRIASIPVVGLTLLPRAIARFRASHRDVAITLQTRSSATVLDWIAAGKCDLGFATICPDQPDLHVVQYASMPGVCIMPAEHHLATKDIIRPRDLDGEEFVSLDSTDANRVALDRMFETLNVRRRTTLEVPYAAAIVAMVAQGLGVSVVSPLAILDRQSSIVVKPFVPTVRFGFSLVHRRNFQPSLSSLAFLACVKAELTQVEGAKEIRREATLLPDGA</sequence>
<evidence type="ECO:0000256" key="3">
    <source>
        <dbReference type="ARBA" id="ARBA00023125"/>
    </source>
</evidence>
<dbReference type="InterPro" id="IPR036390">
    <property type="entry name" value="WH_DNA-bd_sf"/>
</dbReference>
<dbReference type="Gene3D" id="1.10.10.10">
    <property type="entry name" value="Winged helix-like DNA-binding domain superfamily/Winged helix DNA-binding domain"/>
    <property type="match status" value="1"/>
</dbReference>
<evidence type="ECO:0000256" key="4">
    <source>
        <dbReference type="ARBA" id="ARBA00023163"/>
    </source>
</evidence>
<dbReference type="Pfam" id="PF00126">
    <property type="entry name" value="HTH_1"/>
    <property type="match status" value="1"/>
</dbReference>
<comment type="similarity">
    <text evidence="1">Belongs to the LysR transcriptional regulatory family.</text>
</comment>
<dbReference type="InterPro" id="IPR036388">
    <property type="entry name" value="WH-like_DNA-bd_sf"/>
</dbReference>
<proteinExistence type="inferred from homology"/>
<dbReference type="GO" id="GO:0010628">
    <property type="term" value="P:positive regulation of gene expression"/>
    <property type="evidence" value="ECO:0007669"/>
    <property type="project" value="TreeGrafter"/>
</dbReference>
<dbReference type="EMBL" id="SNVI01000008">
    <property type="protein sequence ID" value="TFE36566.1"/>
    <property type="molecule type" value="Genomic_DNA"/>
</dbReference>
<dbReference type="InterPro" id="IPR005119">
    <property type="entry name" value="LysR_subst-bd"/>
</dbReference>
<keyword evidence="4" id="KW-0804">Transcription</keyword>
<comment type="caution">
    <text evidence="6">The sequence shown here is derived from an EMBL/GenBank/DDBJ whole genome shotgun (WGS) entry which is preliminary data.</text>
</comment>
<dbReference type="PRINTS" id="PR00039">
    <property type="entry name" value="HTHLYSR"/>
</dbReference>
<dbReference type="GO" id="GO:0043565">
    <property type="term" value="F:sequence-specific DNA binding"/>
    <property type="evidence" value="ECO:0007669"/>
    <property type="project" value="TreeGrafter"/>
</dbReference>
<evidence type="ECO:0000256" key="2">
    <source>
        <dbReference type="ARBA" id="ARBA00023015"/>
    </source>
</evidence>
<dbReference type="GO" id="GO:0003700">
    <property type="term" value="F:DNA-binding transcription factor activity"/>
    <property type="evidence" value="ECO:0007669"/>
    <property type="project" value="InterPro"/>
</dbReference>
<keyword evidence="2" id="KW-0805">Transcription regulation</keyword>
<dbReference type="Gene3D" id="3.40.190.290">
    <property type="match status" value="1"/>
</dbReference>
<dbReference type="Proteomes" id="UP000297385">
    <property type="component" value="Unassembled WGS sequence"/>
</dbReference>
<protein>
    <submittedName>
        <fullName evidence="6">LysR family transcriptional regulator</fullName>
    </submittedName>
</protein>